<comment type="subcellular location">
    <subcellularLocation>
        <location evidence="1 5">Secreted</location>
    </subcellularLocation>
</comment>
<comment type="function">
    <text evidence="5">Effector that suppresses plant defense responses during pathogen infection.</text>
</comment>
<evidence type="ECO:0000256" key="6">
    <source>
        <dbReference type="SAM" id="MobiDB-lite"/>
    </source>
</evidence>
<protein>
    <recommendedName>
        <fullName evidence="5">RxLR effector protein</fullName>
    </recommendedName>
</protein>
<keyword evidence="3 5" id="KW-0964">Secreted</keyword>
<evidence type="ECO:0000256" key="3">
    <source>
        <dbReference type="ARBA" id="ARBA00022525"/>
    </source>
</evidence>
<evidence type="ECO:0000256" key="4">
    <source>
        <dbReference type="ARBA" id="ARBA00022729"/>
    </source>
</evidence>
<comment type="caution">
    <text evidence="7">The sequence shown here is derived from an EMBL/GenBank/DDBJ whole genome shotgun (WGS) entry which is preliminary data.</text>
</comment>
<dbReference type="Pfam" id="PF16810">
    <property type="entry name" value="RXLR"/>
    <property type="match status" value="1"/>
</dbReference>
<evidence type="ECO:0000256" key="5">
    <source>
        <dbReference type="RuleBase" id="RU367124"/>
    </source>
</evidence>
<sequence>MRLSFILCVISATILLAEDSTGTTAGYSTKKKEKSTNMAHTPENALNEGNRVRYLRARETLEDDGEERCSKSEALKAFESQTYAKRLYARWLGHRL</sequence>
<dbReference type="AlphaFoldDB" id="A0A9W6YDR9"/>
<name>A0A9W6YDR9_9STRA</name>
<comment type="domain">
    <text evidence="5">The RxLR-dEER motif acts to carry the protein into the host cell cytoplasm through binding to cell surface phosphatidylinositol-3-phosphate.</text>
</comment>
<dbReference type="Proteomes" id="UP001165083">
    <property type="component" value="Unassembled WGS sequence"/>
</dbReference>
<feature type="region of interest" description="Disordered" evidence="6">
    <location>
        <begin position="22"/>
        <end position="43"/>
    </location>
</feature>
<organism evidence="7 8">
    <name type="scientific">Phytophthora lilii</name>
    <dbReference type="NCBI Taxonomy" id="2077276"/>
    <lineage>
        <taxon>Eukaryota</taxon>
        <taxon>Sar</taxon>
        <taxon>Stramenopiles</taxon>
        <taxon>Oomycota</taxon>
        <taxon>Peronosporomycetes</taxon>
        <taxon>Peronosporales</taxon>
        <taxon>Peronosporaceae</taxon>
        <taxon>Phytophthora</taxon>
    </lineage>
</organism>
<feature type="signal peptide" evidence="5">
    <location>
        <begin position="1"/>
        <end position="17"/>
    </location>
</feature>
<comment type="similarity">
    <text evidence="2 5">Belongs to the RxLR effector family.</text>
</comment>
<proteinExistence type="inferred from homology"/>
<dbReference type="InterPro" id="IPR031825">
    <property type="entry name" value="RXLR"/>
</dbReference>
<accession>A0A9W6YDR9</accession>
<evidence type="ECO:0000256" key="1">
    <source>
        <dbReference type="ARBA" id="ARBA00004613"/>
    </source>
</evidence>
<gene>
    <name evidence="7" type="ORF">Plil01_001767600</name>
</gene>
<evidence type="ECO:0000256" key="2">
    <source>
        <dbReference type="ARBA" id="ARBA00010400"/>
    </source>
</evidence>
<feature type="chain" id="PRO_5041020357" description="RxLR effector protein" evidence="5">
    <location>
        <begin position="18"/>
        <end position="96"/>
    </location>
</feature>
<dbReference type="EMBL" id="BSXW01012436">
    <property type="protein sequence ID" value="GMF64933.1"/>
    <property type="molecule type" value="Genomic_DNA"/>
</dbReference>
<reference evidence="7" key="1">
    <citation type="submission" date="2023-04" db="EMBL/GenBank/DDBJ databases">
        <title>Phytophthora lilii NBRC 32176.</title>
        <authorList>
            <person name="Ichikawa N."/>
            <person name="Sato H."/>
            <person name="Tonouchi N."/>
        </authorList>
    </citation>
    <scope>NUCLEOTIDE SEQUENCE</scope>
    <source>
        <strain evidence="7">NBRC 32176</strain>
    </source>
</reference>
<keyword evidence="4 5" id="KW-0732">Signal</keyword>
<dbReference type="GO" id="GO:0005576">
    <property type="term" value="C:extracellular region"/>
    <property type="evidence" value="ECO:0007669"/>
    <property type="project" value="UniProtKB-SubCell"/>
</dbReference>
<evidence type="ECO:0000313" key="7">
    <source>
        <dbReference type="EMBL" id="GMF64933.1"/>
    </source>
</evidence>
<evidence type="ECO:0000313" key="8">
    <source>
        <dbReference type="Proteomes" id="UP001165083"/>
    </source>
</evidence>
<keyword evidence="8" id="KW-1185">Reference proteome</keyword>